<dbReference type="Pfam" id="PF22725">
    <property type="entry name" value="GFO_IDH_MocA_C3"/>
    <property type="match status" value="1"/>
</dbReference>
<feature type="domain" description="Gfo/Idh/MocA-like oxidoreductase N-terminal" evidence="3">
    <location>
        <begin position="12"/>
        <end position="123"/>
    </location>
</feature>
<dbReference type="GO" id="GO:0016491">
    <property type="term" value="F:oxidoreductase activity"/>
    <property type="evidence" value="ECO:0007669"/>
    <property type="project" value="UniProtKB-KW"/>
</dbReference>
<dbReference type="SUPFAM" id="SSF55347">
    <property type="entry name" value="Glyceraldehyde-3-phosphate dehydrogenase-like, C-terminal domain"/>
    <property type="match status" value="1"/>
</dbReference>
<organism evidence="5 6">
    <name type="scientific">Streptomonospora mangrovi</name>
    <dbReference type="NCBI Taxonomy" id="2883123"/>
    <lineage>
        <taxon>Bacteria</taxon>
        <taxon>Bacillati</taxon>
        <taxon>Actinomycetota</taxon>
        <taxon>Actinomycetes</taxon>
        <taxon>Streptosporangiales</taxon>
        <taxon>Nocardiopsidaceae</taxon>
        <taxon>Streptomonospora</taxon>
    </lineage>
</organism>
<dbReference type="SUPFAM" id="SSF51735">
    <property type="entry name" value="NAD(P)-binding Rossmann-fold domains"/>
    <property type="match status" value="1"/>
</dbReference>
<evidence type="ECO:0000256" key="1">
    <source>
        <dbReference type="ARBA" id="ARBA00023002"/>
    </source>
</evidence>
<gene>
    <name evidence="5" type="ORF">LG943_13255</name>
</gene>
<dbReference type="Gene3D" id="3.30.360.10">
    <property type="entry name" value="Dihydrodipicolinate Reductase, domain 2"/>
    <property type="match status" value="1"/>
</dbReference>
<dbReference type="Gene3D" id="3.40.50.720">
    <property type="entry name" value="NAD(P)-binding Rossmann-like Domain"/>
    <property type="match status" value="1"/>
</dbReference>
<dbReference type="InterPro" id="IPR000683">
    <property type="entry name" value="Gfo/Idh/MocA-like_OxRdtase_N"/>
</dbReference>
<dbReference type="AlphaFoldDB" id="A0A9X3SHG3"/>
<dbReference type="InterPro" id="IPR055170">
    <property type="entry name" value="GFO_IDH_MocA-like_dom"/>
</dbReference>
<dbReference type="GO" id="GO:0000166">
    <property type="term" value="F:nucleotide binding"/>
    <property type="evidence" value="ECO:0007669"/>
    <property type="project" value="InterPro"/>
</dbReference>
<evidence type="ECO:0000259" key="4">
    <source>
        <dbReference type="Pfam" id="PF22725"/>
    </source>
</evidence>
<name>A0A9X3SHG3_9ACTN</name>
<keyword evidence="1" id="KW-0560">Oxidoreductase</keyword>
<dbReference type="Pfam" id="PF01408">
    <property type="entry name" value="GFO_IDH_MocA"/>
    <property type="match status" value="1"/>
</dbReference>
<dbReference type="PANTHER" id="PTHR43818:SF11">
    <property type="entry name" value="BCDNA.GH03377"/>
    <property type="match status" value="1"/>
</dbReference>
<dbReference type="PANTHER" id="PTHR43818">
    <property type="entry name" value="BCDNA.GH03377"/>
    <property type="match status" value="1"/>
</dbReference>
<feature type="region of interest" description="Disordered" evidence="2">
    <location>
        <begin position="348"/>
        <end position="376"/>
    </location>
</feature>
<keyword evidence="6" id="KW-1185">Reference proteome</keyword>
<reference evidence="5" key="1">
    <citation type="submission" date="2021-10" db="EMBL/GenBank/DDBJ databases">
        <title>Streptomonospora sp. nov., isolated from mangrove soil.</title>
        <authorList>
            <person name="Chen X."/>
            <person name="Ge X."/>
            <person name="Liu W."/>
        </authorList>
    </citation>
    <scope>NUCLEOTIDE SEQUENCE</scope>
    <source>
        <strain evidence="5">S1-112</strain>
    </source>
</reference>
<dbReference type="InterPro" id="IPR050463">
    <property type="entry name" value="Gfo/Idh/MocA_oxidrdct_glycsds"/>
</dbReference>
<evidence type="ECO:0000313" key="5">
    <source>
        <dbReference type="EMBL" id="MDA0565274.1"/>
    </source>
</evidence>
<dbReference type="EMBL" id="JAJAQC010000019">
    <property type="protein sequence ID" value="MDA0565274.1"/>
    <property type="molecule type" value="Genomic_DNA"/>
</dbReference>
<evidence type="ECO:0000313" key="6">
    <source>
        <dbReference type="Proteomes" id="UP001140076"/>
    </source>
</evidence>
<dbReference type="InterPro" id="IPR036291">
    <property type="entry name" value="NAD(P)-bd_dom_sf"/>
</dbReference>
<dbReference type="Proteomes" id="UP001140076">
    <property type="component" value="Unassembled WGS sequence"/>
</dbReference>
<proteinExistence type="predicted"/>
<feature type="compositionally biased region" description="Acidic residues" evidence="2">
    <location>
        <begin position="367"/>
        <end position="376"/>
    </location>
</feature>
<comment type="caution">
    <text evidence="5">The sequence shown here is derived from an EMBL/GenBank/DDBJ whole genome shotgun (WGS) entry which is preliminary data.</text>
</comment>
<accession>A0A9X3SHG3</accession>
<dbReference type="RefSeq" id="WP_270072555.1">
    <property type="nucleotide sequence ID" value="NZ_JAJAQC010000019.1"/>
</dbReference>
<sequence>MERDEARGRPRIGVVGLRRGLHLAEHCPRVGLEVVAACDLDPAARAQAAPSLPGAVVAERWQDLLDADLDGVILANDFDAHAEPAVAFLERGVHVLSETAACAGVEEGRCLIAAADASAATYSFAENFVFHPHVRLLRAAVDAGEIGRPVLVEADYLHGMAPEAVDALVGDPAHWRGRIAATAYCTHTLSPVLALTGARPLDVAAHTVDGDRPGSAAVLVVRLSTGALAVTRHGFLQGEPDSHWSWISARGTRGLAESVRAPGERSWSLRVRTEAWAAPGGEVRDEERVPPPLEVGGGTVQRADEGTVLVLERFRATVADGAPPAVGVRAAVAASLVGVLGAESLAKGSAPVPVPDFGADTGSEPGFDPDTDSAVG</sequence>
<evidence type="ECO:0000259" key="3">
    <source>
        <dbReference type="Pfam" id="PF01408"/>
    </source>
</evidence>
<evidence type="ECO:0000256" key="2">
    <source>
        <dbReference type="SAM" id="MobiDB-lite"/>
    </source>
</evidence>
<feature type="domain" description="GFO/IDH/MocA-like oxidoreductase" evidence="4">
    <location>
        <begin position="135"/>
        <end position="254"/>
    </location>
</feature>
<protein>
    <submittedName>
        <fullName evidence="5">Gfo/Idh/MocA family oxidoreductase</fullName>
    </submittedName>
</protein>